<evidence type="ECO:0000259" key="6">
    <source>
        <dbReference type="Pfam" id="PF01029"/>
    </source>
</evidence>
<evidence type="ECO:0000313" key="8">
    <source>
        <dbReference type="Proteomes" id="UP000003195"/>
    </source>
</evidence>
<keyword evidence="4" id="KW-0805">Transcription regulation</keyword>
<dbReference type="GO" id="GO:0006353">
    <property type="term" value="P:DNA-templated transcription termination"/>
    <property type="evidence" value="ECO:0007669"/>
    <property type="project" value="InterPro"/>
</dbReference>
<evidence type="ECO:0000313" key="7">
    <source>
        <dbReference type="EMBL" id="EFQ03367.1"/>
    </source>
</evidence>
<dbReference type="AlphaFoldDB" id="E2ZE93"/>
<feature type="domain" description="NusB/RsmB/TIM44" evidence="6">
    <location>
        <begin position="58"/>
        <end position="163"/>
    </location>
</feature>
<keyword evidence="3" id="KW-0694">RNA-binding</keyword>
<protein>
    <submittedName>
        <fullName evidence="7">NusB family protein</fullName>
    </submittedName>
</protein>
<dbReference type="InterPro" id="IPR035926">
    <property type="entry name" value="NusB-like_sf"/>
</dbReference>
<name>E2ZE93_9FIRM</name>
<dbReference type="eggNOG" id="COG0781">
    <property type="taxonomic scope" value="Bacteria"/>
</dbReference>
<evidence type="ECO:0000256" key="5">
    <source>
        <dbReference type="ARBA" id="ARBA00023163"/>
    </source>
</evidence>
<dbReference type="SUPFAM" id="SSF48013">
    <property type="entry name" value="NusB-like"/>
    <property type="match status" value="1"/>
</dbReference>
<dbReference type="PANTHER" id="PTHR11078:SF3">
    <property type="entry name" value="ANTITERMINATION NUSB DOMAIN-CONTAINING PROTEIN"/>
    <property type="match status" value="1"/>
</dbReference>
<dbReference type="Proteomes" id="UP000003195">
    <property type="component" value="Unassembled WGS sequence"/>
</dbReference>
<dbReference type="GO" id="GO:0003723">
    <property type="term" value="F:RNA binding"/>
    <property type="evidence" value="ECO:0007669"/>
    <property type="project" value="UniProtKB-KW"/>
</dbReference>
<dbReference type="InterPro" id="IPR011605">
    <property type="entry name" value="NusB_fam"/>
</dbReference>
<dbReference type="STRING" id="706434.HMPREF9429_01795"/>
<dbReference type="Pfam" id="PF01029">
    <property type="entry name" value="NusB"/>
    <property type="match status" value="1"/>
</dbReference>
<evidence type="ECO:0000256" key="1">
    <source>
        <dbReference type="ARBA" id="ARBA00005952"/>
    </source>
</evidence>
<dbReference type="GO" id="GO:0005829">
    <property type="term" value="C:cytosol"/>
    <property type="evidence" value="ECO:0007669"/>
    <property type="project" value="TreeGrafter"/>
</dbReference>
<sequence>MEILFSREFHDTNDIQYSETEILGYAEDEKEPIESAATVETVTADCLDAHAVPFESEDEVLSEATEDNSENDTNSYCEYLVSTVSEHGEELNDLIRTYAKGWDLRQMNKADKTIMKMAFCEFVYPKEKLASAIIINEAVLLAKQFGGADSSKFVNGILGAYARTHE</sequence>
<comment type="caution">
    <text evidence="7">The sequence shown here is derived from an EMBL/GenBank/DDBJ whole genome shotgun (WGS) entry which is preliminary data.</text>
</comment>
<gene>
    <name evidence="7" type="ORF">HMPREF9429_01795</name>
</gene>
<keyword evidence="5" id="KW-0804">Transcription</keyword>
<evidence type="ECO:0000256" key="4">
    <source>
        <dbReference type="ARBA" id="ARBA00023015"/>
    </source>
</evidence>
<dbReference type="Gene3D" id="1.10.940.10">
    <property type="entry name" value="NusB-like"/>
    <property type="match status" value="1"/>
</dbReference>
<dbReference type="GO" id="GO:0031564">
    <property type="term" value="P:transcription antitermination"/>
    <property type="evidence" value="ECO:0007669"/>
    <property type="project" value="UniProtKB-KW"/>
</dbReference>
<keyword evidence="2" id="KW-0889">Transcription antitermination</keyword>
<organism evidence="7 8">
    <name type="scientific">Megasphaera micronuciformis F0359</name>
    <dbReference type="NCBI Taxonomy" id="706434"/>
    <lineage>
        <taxon>Bacteria</taxon>
        <taxon>Bacillati</taxon>
        <taxon>Bacillota</taxon>
        <taxon>Negativicutes</taxon>
        <taxon>Veillonellales</taxon>
        <taxon>Veillonellaceae</taxon>
        <taxon>Megasphaera</taxon>
    </lineage>
</organism>
<dbReference type="PANTHER" id="PTHR11078">
    <property type="entry name" value="N UTILIZATION SUBSTANCE PROTEIN B-RELATED"/>
    <property type="match status" value="1"/>
</dbReference>
<proteinExistence type="inferred from homology"/>
<dbReference type="EMBL" id="AECS01000049">
    <property type="protein sequence ID" value="EFQ03367.1"/>
    <property type="molecule type" value="Genomic_DNA"/>
</dbReference>
<evidence type="ECO:0000256" key="2">
    <source>
        <dbReference type="ARBA" id="ARBA00022814"/>
    </source>
</evidence>
<evidence type="ECO:0000256" key="3">
    <source>
        <dbReference type="ARBA" id="ARBA00022884"/>
    </source>
</evidence>
<keyword evidence="8" id="KW-1185">Reference proteome</keyword>
<dbReference type="InterPro" id="IPR006027">
    <property type="entry name" value="NusB_RsmB_TIM44"/>
</dbReference>
<dbReference type="HOGENOM" id="CLU_087843_3_1_9"/>
<comment type="similarity">
    <text evidence="1">Belongs to the NusB family.</text>
</comment>
<reference evidence="7 8" key="1">
    <citation type="submission" date="2010-08" db="EMBL/GenBank/DDBJ databases">
        <authorList>
            <person name="Weinstock G."/>
            <person name="Sodergren E."/>
            <person name="Clifton S."/>
            <person name="Fulton L."/>
            <person name="Fulton B."/>
            <person name="Courtney L."/>
            <person name="Fronick C."/>
            <person name="Harrison M."/>
            <person name="Strong C."/>
            <person name="Farmer C."/>
            <person name="Delahaunty K."/>
            <person name="Markovic C."/>
            <person name="Hall O."/>
            <person name="Minx P."/>
            <person name="Tomlinson C."/>
            <person name="Mitreva M."/>
            <person name="Hou S."/>
            <person name="Chen J."/>
            <person name="Wollam A."/>
            <person name="Pepin K.H."/>
            <person name="Johnson M."/>
            <person name="Bhonagiri V."/>
            <person name="Zhang X."/>
            <person name="Suruliraj S."/>
            <person name="Warren W."/>
            <person name="Chinwalla A."/>
            <person name="Mardis E.R."/>
            <person name="Wilson R.K."/>
        </authorList>
    </citation>
    <scope>NUCLEOTIDE SEQUENCE [LARGE SCALE GENOMIC DNA]</scope>
    <source>
        <strain evidence="7 8">F0359</strain>
    </source>
</reference>
<accession>E2ZE93</accession>